<dbReference type="AlphaFoldDB" id="A0A382JZE0"/>
<dbReference type="InterPro" id="IPR012336">
    <property type="entry name" value="Thioredoxin-like_fold"/>
</dbReference>
<proteinExistence type="predicted"/>
<name>A0A382JZE0_9ZZZZ</name>
<dbReference type="Pfam" id="PF13462">
    <property type="entry name" value="Thioredoxin_4"/>
    <property type="match status" value="1"/>
</dbReference>
<dbReference type="InterPro" id="IPR017937">
    <property type="entry name" value="Thioredoxin_CS"/>
</dbReference>
<dbReference type="EMBL" id="UINC01077648">
    <property type="protein sequence ID" value="SVC17954.1"/>
    <property type="molecule type" value="Genomic_DNA"/>
</dbReference>
<dbReference type="PROSITE" id="PS00194">
    <property type="entry name" value="THIOREDOXIN_1"/>
    <property type="match status" value="1"/>
</dbReference>
<sequence>MKKIFLVVLLLFFSSTGCDQQVDNVVDKKEKVSLETNVKVIYEGNVDAKIQLIVYESLTCGHCANFHKNVYPDLKKDFIDKGLVKIEFRNFPLDLAAFNASKVAHCQNDGKSYILHFLYESQKEWVKGNTIEEINNNLKNLIDSKNFGIDFDKCINDKEIEDHVLNDRINGVKKFDIQATPTLIINDKKFDKPLNYKNLKKTLEKLI</sequence>
<evidence type="ECO:0000259" key="1">
    <source>
        <dbReference type="Pfam" id="PF13462"/>
    </source>
</evidence>
<organism evidence="2">
    <name type="scientific">marine metagenome</name>
    <dbReference type="NCBI Taxonomy" id="408172"/>
    <lineage>
        <taxon>unclassified sequences</taxon>
        <taxon>metagenomes</taxon>
        <taxon>ecological metagenomes</taxon>
    </lineage>
</organism>
<dbReference type="PROSITE" id="PS51257">
    <property type="entry name" value="PROKAR_LIPOPROTEIN"/>
    <property type="match status" value="1"/>
</dbReference>
<dbReference type="Gene3D" id="3.40.30.10">
    <property type="entry name" value="Glutaredoxin"/>
    <property type="match status" value="1"/>
</dbReference>
<reference evidence="2" key="1">
    <citation type="submission" date="2018-05" db="EMBL/GenBank/DDBJ databases">
        <authorList>
            <person name="Lanie J.A."/>
            <person name="Ng W.-L."/>
            <person name="Kazmierczak K.M."/>
            <person name="Andrzejewski T.M."/>
            <person name="Davidsen T.M."/>
            <person name="Wayne K.J."/>
            <person name="Tettelin H."/>
            <person name="Glass J.I."/>
            <person name="Rusch D."/>
            <person name="Podicherti R."/>
            <person name="Tsui H.-C.T."/>
            <person name="Winkler M.E."/>
        </authorList>
    </citation>
    <scope>NUCLEOTIDE SEQUENCE</scope>
</reference>
<dbReference type="SUPFAM" id="SSF52833">
    <property type="entry name" value="Thioredoxin-like"/>
    <property type="match status" value="1"/>
</dbReference>
<feature type="domain" description="Thioredoxin-like fold" evidence="1">
    <location>
        <begin position="39"/>
        <end position="205"/>
    </location>
</feature>
<protein>
    <recommendedName>
        <fullName evidence="1">Thioredoxin-like fold domain-containing protein</fullName>
    </recommendedName>
</protein>
<dbReference type="InterPro" id="IPR036249">
    <property type="entry name" value="Thioredoxin-like_sf"/>
</dbReference>
<evidence type="ECO:0000313" key="2">
    <source>
        <dbReference type="EMBL" id="SVC17954.1"/>
    </source>
</evidence>
<gene>
    <name evidence="2" type="ORF">METZ01_LOCUS270808</name>
</gene>
<accession>A0A382JZE0</accession>
<dbReference type="Gene3D" id="1.10.40.80">
    <property type="match status" value="1"/>
</dbReference>